<feature type="domain" description="BRCT" evidence="12">
    <location>
        <begin position="337"/>
        <end position="416"/>
    </location>
</feature>
<dbReference type="AlphaFoldDB" id="A0AAN6EXL2"/>
<dbReference type="Pfam" id="PF08519">
    <property type="entry name" value="RFC1"/>
    <property type="match status" value="1"/>
</dbReference>
<dbReference type="Gene3D" id="3.40.50.10190">
    <property type="entry name" value="BRCT domain"/>
    <property type="match status" value="1"/>
</dbReference>
<keyword evidence="4" id="KW-0597">Phosphoprotein</keyword>
<dbReference type="Gene3D" id="3.40.50.300">
    <property type="entry name" value="P-loop containing nucleotide triphosphate hydrolases"/>
    <property type="match status" value="1"/>
</dbReference>
<feature type="compositionally biased region" description="Acidic residues" evidence="11">
    <location>
        <begin position="1061"/>
        <end position="1075"/>
    </location>
</feature>
<gene>
    <name evidence="13" type="primary">rfc1</name>
    <name evidence="13" type="ORF">HRR80_001983</name>
</gene>
<dbReference type="InterPro" id="IPR027417">
    <property type="entry name" value="P-loop_NTPase"/>
</dbReference>
<comment type="caution">
    <text evidence="13">The sequence shown here is derived from an EMBL/GenBank/DDBJ whole genome shotgun (WGS) entry which is preliminary data.</text>
</comment>
<dbReference type="InterPro" id="IPR003959">
    <property type="entry name" value="ATPase_AAA_core"/>
</dbReference>
<dbReference type="InterPro" id="IPR047854">
    <property type="entry name" value="RFC_lid"/>
</dbReference>
<dbReference type="InterPro" id="IPR008921">
    <property type="entry name" value="DNA_pol3_clamp-load_cplx_C"/>
</dbReference>
<feature type="compositionally biased region" description="Acidic residues" evidence="11">
    <location>
        <begin position="152"/>
        <end position="163"/>
    </location>
</feature>
<reference evidence="13" key="1">
    <citation type="submission" date="2023-01" db="EMBL/GenBank/DDBJ databases">
        <title>Exophiala dermititidis isolated from Cystic Fibrosis Patient.</title>
        <authorList>
            <person name="Kurbessoian T."/>
            <person name="Crocker A."/>
            <person name="Murante D."/>
            <person name="Hogan D.A."/>
            <person name="Stajich J.E."/>
        </authorList>
    </citation>
    <scope>NUCLEOTIDE SEQUENCE</scope>
    <source>
        <strain evidence="13">Ex8</strain>
    </source>
</reference>
<dbReference type="Proteomes" id="UP001161757">
    <property type="component" value="Unassembled WGS sequence"/>
</dbReference>
<evidence type="ECO:0000256" key="2">
    <source>
        <dbReference type="ARBA" id="ARBA00006116"/>
    </source>
</evidence>
<dbReference type="GO" id="GO:0006281">
    <property type="term" value="P:DNA repair"/>
    <property type="evidence" value="ECO:0007669"/>
    <property type="project" value="InterPro"/>
</dbReference>
<evidence type="ECO:0000313" key="14">
    <source>
        <dbReference type="Proteomes" id="UP001161757"/>
    </source>
</evidence>
<evidence type="ECO:0000256" key="8">
    <source>
        <dbReference type="ARBA" id="ARBA00023125"/>
    </source>
</evidence>
<dbReference type="FunFam" id="3.40.50.300:FF:000395">
    <property type="entry name" value="Replication factor C subunit 1"/>
    <property type="match status" value="1"/>
</dbReference>
<evidence type="ECO:0000256" key="7">
    <source>
        <dbReference type="ARBA" id="ARBA00022840"/>
    </source>
</evidence>
<feature type="compositionally biased region" description="Polar residues" evidence="11">
    <location>
        <begin position="108"/>
        <end position="123"/>
    </location>
</feature>
<dbReference type="CDD" id="cd17752">
    <property type="entry name" value="BRCT_RFC1"/>
    <property type="match status" value="1"/>
</dbReference>
<keyword evidence="9 10" id="KW-0539">Nucleus</keyword>
<evidence type="ECO:0000313" key="13">
    <source>
        <dbReference type="EMBL" id="KAJ8993472.1"/>
    </source>
</evidence>
<feature type="region of interest" description="Disordered" evidence="11">
    <location>
        <begin position="438"/>
        <end position="488"/>
    </location>
</feature>
<feature type="compositionally biased region" description="Acidic residues" evidence="11">
    <location>
        <begin position="244"/>
        <end position="257"/>
    </location>
</feature>
<feature type="compositionally biased region" description="Low complexity" evidence="11">
    <location>
        <begin position="59"/>
        <end position="69"/>
    </location>
</feature>
<dbReference type="FunFam" id="3.40.50.10190:FF:000001">
    <property type="entry name" value="Replication factor C subunit 1"/>
    <property type="match status" value="1"/>
</dbReference>
<accession>A0AAN6EXL2</accession>
<dbReference type="Pfam" id="PF00533">
    <property type="entry name" value="BRCT"/>
    <property type="match status" value="1"/>
</dbReference>
<dbReference type="CDD" id="cd00009">
    <property type="entry name" value="AAA"/>
    <property type="match status" value="1"/>
</dbReference>
<dbReference type="GO" id="GO:0003677">
    <property type="term" value="F:DNA binding"/>
    <property type="evidence" value="ECO:0007669"/>
    <property type="project" value="UniProtKB-KW"/>
</dbReference>
<keyword evidence="5 10" id="KW-0235">DNA replication</keyword>
<evidence type="ECO:0000256" key="10">
    <source>
        <dbReference type="PIRNR" id="PIRNR036578"/>
    </source>
</evidence>
<dbReference type="InterPro" id="IPR012178">
    <property type="entry name" value="RFC1"/>
</dbReference>
<dbReference type="PIRSF" id="PIRSF036578">
    <property type="entry name" value="RFC1"/>
    <property type="match status" value="1"/>
</dbReference>
<dbReference type="EMBL" id="JAJGCB010000003">
    <property type="protein sequence ID" value="KAJ8993472.1"/>
    <property type="molecule type" value="Genomic_DNA"/>
</dbReference>
<evidence type="ECO:0000256" key="5">
    <source>
        <dbReference type="ARBA" id="ARBA00022705"/>
    </source>
</evidence>
<feature type="region of interest" description="Disordered" evidence="11">
    <location>
        <begin position="990"/>
        <end position="1098"/>
    </location>
</feature>
<dbReference type="Pfam" id="PF25361">
    <property type="entry name" value="AAA_lid_RFC1"/>
    <property type="match status" value="1"/>
</dbReference>
<feature type="region of interest" description="Disordered" evidence="11">
    <location>
        <begin position="1"/>
        <end position="322"/>
    </location>
</feature>
<protein>
    <recommendedName>
        <fullName evidence="3 10">Replication factor C subunit 1</fullName>
    </recommendedName>
</protein>
<evidence type="ECO:0000256" key="3">
    <source>
        <dbReference type="ARBA" id="ARBA00020401"/>
    </source>
</evidence>
<evidence type="ECO:0000256" key="4">
    <source>
        <dbReference type="ARBA" id="ARBA00022553"/>
    </source>
</evidence>
<evidence type="ECO:0000256" key="6">
    <source>
        <dbReference type="ARBA" id="ARBA00022741"/>
    </source>
</evidence>
<dbReference type="Gene3D" id="1.10.8.60">
    <property type="match status" value="1"/>
</dbReference>
<evidence type="ECO:0000256" key="1">
    <source>
        <dbReference type="ARBA" id="ARBA00004123"/>
    </source>
</evidence>
<name>A0AAN6EXL2_EXODE</name>
<feature type="compositionally biased region" description="Basic residues" evidence="11">
    <location>
        <begin position="187"/>
        <end position="201"/>
    </location>
</feature>
<dbReference type="SUPFAM" id="SSF48019">
    <property type="entry name" value="post-AAA+ oligomerization domain-like"/>
    <property type="match status" value="1"/>
</dbReference>
<feature type="compositionally biased region" description="Basic and acidic residues" evidence="11">
    <location>
        <begin position="438"/>
        <end position="458"/>
    </location>
</feature>
<dbReference type="GO" id="GO:0005524">
    <property type="term" value="F:ATP binding"/>
    <property type="evidence" value="ECO:0007669"/>
    <property type="project" value="UniProtKB-UniRule"/>
</dbReference>
<keyword evidence="7 10" id="KW-0067">ATP-binding</keyword>
<dbReference type="InterPro" id="IPR036420">
    <property type="entry name" value="BRCT_dom_sf"/>
</dbReference>
<dbReference type="SUPFAM" id="SSF52113">
    <property type="entry name" value="BRCT domain"/>
    <property type="match status" value="1"/>
</dbReference>
<feature type="compositionally biased region" description="Acidic residues" evidence="11">
    <location>
        <begin position="999"/>
        <end position="1026"/>
    </location>
</feature>
<dbReference type="GO" id="GO:0005663">
    <property type="term" value="C:DNA replication factor C complex"/>
    <property type="evidence" value="ECO:0007669"/>
    <property type="project" value="InterPro"/>
</dbReference>
<dbReference type="PANTHER" id="PTHR23389:SF6">
    <property type="entry name" value="REPLICATION FACTOR C SUBUNIT 1"/>
    <property type="match status" value="1"/>
</dbReference>
<dbReference type="FunFam" id="1.10.8.60:FF:000021">
    <property type="entry name" value="Replication factor C subunit 1"/>
    <property type="match status" value="1"/>
</dbReference>
<dbReference type="SMART" id="SM00292">
    <property type="entry name" value="BRCT"/>
    <property type="match status" value="1"/>
</dbReference>
<dbReference type="PANTHER" id="PTHR23389">
    <property type="entry name" value="CHROMOSOME TRANSMISSION FIDELITY FACTOR 18"/>
    <property type="match status" value="1"/>
</dbReference>
<dbReference type="SMART" id="SM00382">
    <property type="entry name" value="AAA"/>
    <property type="match status" value="1"/>
</dbReference>
<dbReference type="GO" id="GO:0006271">
    <property type="term" value="P:DNA strand elongation involved in DNA replication"/>
    <property type="evidence" value="ECO:0007669"/>
    <property type="project" value="UniProtKB-ARBA"/>
</dbReference>
<dbReference type="CDD" id="cd18140">
    <property type="entry name" value="HLD_clamp_RFC"/>
    <property type="match status" value="1"/>
</dbReference>
<keyword evidence="6 10" id="KW-0547">Nucleotide-binding</keyword>
<dbReference type="InterPro" id="IPR013725">
    <property type="entry name" value="DNA_replication_fac_RFC1_C"/>
</dbReference>
<dbReference type="SUPFAM" id="SSF52540">
    <property type="entry name" value="P-loop containing nucleoside triphosphate hydrolases"/>
    <property type="match status" value="1"/>
</dbReference>
<organism evidence="13 14">
    <name type="scientific">Exophiala dermatitidis</name>
    <name type="common">Black yeast-like fungus</name>
    <name type="synonym">Wangiella dermatitidis</name>
    <dbReference type="NCBI Taxonomy" id="5970"/>
    <lineage>
        <taxon>Eukaryota</taxon>
        <taxon>Fungi</taxon>
        <taxon>Dikarya</taxon>
        <taxon>Ascomycota</taxon>
        <taxon>Pezizomycotina</taxon>
        <taxon>Eurotiomycetes</taxon>
        <taxon>Chaetothyriomycetidae</taxon>
        <taxon>Chaetothyriales</taxon>
        <taxon>Herpotrichiellaceae</taxon>
        <taxon>Exophiala</taxon>
    </lineage>
</organism>
<dbReference type="FunFam" id="1.20.272.10:FF:000005">
    <property type="entry name" value="Replication factor C subunit 1"/>
    <property type="match status" value="1"/>
</dbReference>
<sequence length="1098" mass="119881">MPSDIRSFFGGGGGGAKPVAKGAGAESGKKDTSSKQAPRQRGRPRKVVSDDDEDEEAIVQTQSKKSSTSGKKKVVKAPAEEEITSSAYFASSRPDRTKSTPTKSKTSNVNGTVRTPSKTTNGETPPTSRRSSRRTTAKNYAEDDAEKPATVIDDDQAGDDDIFNDFKSRKVDDDYEEASDEDNLIPPKRKGNNTNQHSRKPKPQDDEDDDVEVAPITAYDDPGDRKNNATAAPSSRKRKSKELEEGEDDDFLDDDDDTTPKRKSRKTATTTSKQPRASGKKEVREESKEIQDILANIPSVRAPTPPPRDENKKYTFKPGGGNANVAPPAGTAEIPVGAENCLAGLTFVFTGVLNSLGREEGQNLVKQYGGKVTGAPSRKTNYVVLGQDAGPKKLETIQKLGIKTIDENGLFELIKRLPANGGDGKAAEAYAEKQAKEEAKIRKEAEEMERREKERQQEAARAAKAAASRTGAPVSSAKPQKPKSDDRLWVDKYAPDSISSVCGNKSAVEGLQRWLRNWPNSAKSNFKRAGPDGKGIFRAALLHGPPGVGKTTAAHLVAKLEGYDIVESNASDTRNKKLLEQSLVGVLDTTSLLGYFAGDGKKVDPSKRKLVLIMDEVDGMSAGDRGGVGALAAVAKKTNIPMILICNERNLPKMRPFYQVTAEFQFRRPTTDMIRGRVATILFREGMRLPPPIMNALIEGCNGDIRQIINMISTIKLDNKELDFNDTKALSKAWEKHVILKPWDIVGKILRPQMFAASSKATLNDKTELYFNDHEFSYLMLQENYLKTQPSLASSYHGKERDVKLLELFDNAASSISDGDLVDRMIHGSQQQWSLMPVHAIFSFVRPASYVYGNFTAQVGFAGWLGQNSKQGKLSRFLKEIQGHMRLRANADRHEVRQQYLPALWDKTIGTLQGEGKEAVQDVIDFMDSYYLTKDDFDAMLELGVGPKDMEKVKIDATTKSAFTRTYNAQSHPMPFVKASNVLGFAKGGAAKKEKPDLEEAVDDSEPDEILGPDVEPAEEDEDEELDLKKDKYIKAPKKKSTTAAAGGAKGKGKRKKAGQDDGDAGDGDGDGDSAEEPKKKRATGGAGRGGRKGKGKA</sequence>
<feature type="compositionally biased region" description="Basic and acidic residues" evidence="11">
    <location>
        <begin position="279"/>
        <end position="291"/>
    </location>
</feature>
<dbReference type="Pfam" id="PF00004">
    <property type="entry name" value="AAA"/>
    <property type="match status" value="1"/>
</dbReference>
<keyword evidence="8" id="KW-0238">DNA-binding</keyword>
<dbReference type="InterPro" id="IPR001357">
    <property type="entry name" value="BRCT_dom"/>
</dbReference>
<evidence type="ECO:0000256" key="11">
    <source>
        <dbReference type="SAM" id="MobiDB-lite"/>
    </source>
</evidence>
<dbReference type="Gene3D" id="1.20.272.10">
    <property type="match status" value="1"/>
</dbReference>
<evidence type="ECO:0000256" key="9">
    <source>
        <dbReference type="ARBA" id="ARBA00023242"/>
    </source>
</evidence>
<feature type="compositionally biased region" description="Acidic residues" evidence="11">
    <location>
        <begin position="173"/>
        <end position="183"/>
    </location>
</feature>
<dbReference type="GO" id="GO:0005634">
    <property type="term" value="C:nucleus"/>
    <property type="evidence" value="ECO:0007669"/>
    <property type="project" value="UniProtKB-SubCell"/>
</dbReference>
<proteinExistence type="inferred from homology"/>
<comment type="similarity">
    <text evidence="2 10">Belongs to the activator 1 large subunit family.</text>
</comment>
<dbReference type="InterPro" id="IPR003593">
    <property type="entry name" value="AAA+_ATPase"/>
</dbReference>
<evidence type="ECO:0000259" key="12">
    <source>
        <dbReference type="PROSITE" id="PS50172"/>
    </source>
</evidence>
<dbReference type="PROSITE" id="PS50172">
    <property type="entry name" value="BRCT"/>
    <property type="match status" value="1"/>
</dbReference>
<dbReference type="GO" id="GO:0003689">
    <property type="term" value="F:DNA clamp loader activity"/>
    <property type="evidence" value="ECO:0007669"/>
    <property type="project" value="UniProtKB-UniRule"/>
</dbReference>
<dbReference type="GO" id="GO:0016887">
    <property type="term" value="F:ATP hydrolysis activity"/>
    <property type="evidence" value="ECO:0007669"/>
    <property type="project" value="InterPro"/>
</dbReference>
<comment type="subcellular location">
    <subcellularLocation>
        <location evidence="1 10">Nucleus</location>
    </subcellularLocation>
</comment>